<evidence type="ECO:0000313" key="7">
    <source>
        <dbReference type="EMBL" id="PIB26644.1"/>
    </source>
</evidence>
<dbReference type="InterPro" id="IPR000914">
    <property type="entry name" value="SBP_5_dom"/>
</dbReference>
<comment type="subcellular location">
    <subcellularLocation>
        <location evidence="1">Periplasm</location>
    </subcellularLocation>
</comment>
<feature type="signal peptide" evidence="5">
    <location>
        <begin position="1"/>
        <end position="28"/>
    </location>
</feature>
<evidence type="ECO:0000256" key="5">
    <source>
        <dbReference type="SAM" id="SignalP"/>
    </source>
</evidence>
<comment type="caution">
    <text evidence="7">The sequence shown here is derived from an EMBL/GenBank/DDBJ whole genome shotgun (WGS) entry which is preliminary data.</text>
</comment>
<reference evidence="7 8" key="1">
    <citation type="submission" date="2016-08" db="EMBL/GenBank/DDBJ databases">
        <title>Draft genome of Amylibacter sp. strain 4G11.</title>
        <authorList>
            <person name="Wong S.-K."/>
            <person name="Hamasaki K."/>
            <person name="Yoshizawa S."/>
        </authorList>
    </citation>
    <scope>NUCLEOTIDE SEQUENCE [LARGE SCALE GENOMIC DNA]</scope>
    <source>
        <strain evidence="7 8">4G11</strain>
    </source>
</reference>
<dbReference type="Gene3D" id="3.10.105.10">
    <property type="entry name" value="Dipeptide-binding Protein, Domain 3"/>
    <property type="match status" value="1"/>
</dbReference>
<dbReference type="Gene3D" id="3.90.76.10">
    <property type="entry name" value="Dipeptide-binding Protein, Domain 1"/>
    <property type="match status" value="1"/>
</dbReference>
<dbReference type="SUPFAM" id="SSF53850">
    <property type="entry name" value="Periplasmic binding protein-like II"/>
    <property type="match status" value="1"/>
</dbReference>
<feature type="domain" description="Solute-binding protein family 5" evidence="6">
    <location>
        <begin position="84"/>
        <end position="463"/>
    </location>
</feature>
<accession>A0A2G5KDE9</accession>
<dbReference type="AlphaFoldDB" id="A0A2G5KDE9"/>
<protein>
    <submittedName>
        <fullName evidence="7">Oligopeptide ABC transporter substrate-binding protein OppA</fullName>
    </submittedName>
</protein>
<dbReference type="Gene3D" id="3.40.190.10">
    <property type="entry name" value="Periplasmic binding protein-like II"/>
    <property type="match status" value="1"/>
</dbReference>
<comment type="similarity">
    <text evidence="2">Belongs to the bacterial solute-binding protein 5 family.</text>
</comment>
<dbReference type="PANTHER" id="PTHR30290:SF10">
    <property type="entry name" value="PERIPLASMIC OLIGOPEPTIDE-BINDING PROTEIN-RELATED"/>
    <property type="match status" value="1"/>
</dbReference>
<evidence type="ECO:0000256" key="2">
    <source>
        <dbReference type="ARBA" id="ARBA00005695"/>
    </source>
</evidence>
<organism evidence="7 8">
    <name type="scientific">Paramylibacter kogurei</name>
    <dbReference type="NCBI Taxonomy" id="1889778"/>
    <lineage>
        <taxon>Bacteria</taxon>
        <taxon>Pseudomonadati</taxon>
        <taxon>Pseudomonadota</taxon>
        <taxon>Alphaproteobacteria</taxon>
        <taxon>Rhodobacterales</taxon>
        <taxon>Paracoccaceae</taxon>
        <taxon>Paramylibacter</taxon>
    </lineage>
</organism>
<dbReference type="InterPro" id="IPR039424">
    <property type="entry name" value="SBP_5"/>
</dbReference>
<sequence length="543" mass="61132">MNEGRLKMKTNLFISAAACALLAMPTMAATPMEGEKLAAEQVYTYRLLDDIKSFDPQINTDVEGSEIMRDLFEGLMNEDATGGLVPGAAESYTVSDDKLTYTFNLRDAKWSNGDPVTANDFVYAWRRLVDPATASEYAWYMELMGVKNASKVVKGEVAPDQLGVRAVDDKTFEVTIDTALPYFAAMTVHGSTFPVNQKVVETHGSEWTKPGNLVGNGAYVLTEYRSGERVVRERNPMYWDDANTIIEKTVGLIVNDENIALTRYLAGEMDQTDIPAGQYPRLKAELPDDTYSYPRSCSYIYWFNQGEKGNPALKDARVRKALSYTIDREVVVDRILQGGQYQSYNFTHQKTAGFELPEIDYASWTQAERDAKAKELLAEAGYGPDNPLSVKISYNTDEAHKKIAIAVSQFWKQKLGVNTELANSEWKVHTTNMQNGDYEIARYAWCGDYNEASTYLDLMTSYSGHNVSGWSDPEYDKLMKDSKTMADPNPNYAAGEQLLADNMVFAPIYQYTGIIMLKPEVKGFPIDNLMQNWYSRELYIVEK</sequence>
<name>A0A2G5KDE9_9RHOB</name>
<evidence type="ECO:0000313" key="8">
    <source>
        <dbReference type="Proteomes" id="UP000231516"/>
    </source>
</evidence>
<evidence type="ECO:0000259" key="6">
    <source>
        <dbReference type="Pfam" id="PF00496"/>
    </source>
</evidence>
<dbReference type="Proteomes" id="UP000231516">
    <property type="component" value="Unassembled WGS sequence"/>
</dbReference>
<dbReference type="InterPro" id="IPR030678">
    <property type="entry name" value="Peptide/Ni-bd"/>
</dbReference>
<dbReference type="GO" id="GO:0043190">
    <property type="term" value="C:ATP-binding cassette (ABC) transporter complex"/>
    <property type="evidence" value="ECO:0007669"/>
    <property type="project" value="InterPro"/>
</dbReference>
<gene>
    <name evidence="7" type="ORF">BFP76_12200</name>
</gene>
<dbReference type="GO" id="GO:0030288">
    <property type="term" value="C:outer membrane-bounded periplasmic space"/>
    <property type="evidence" value="ECO:0007669"/>
    <property type="project" value="TreeGrafter"/>
</dbReference>
<dbReference type="FunFam" id="3.90.76.10:FF:000001">
    <property type="entry name" value="Oligopeptide ABC transporter substrate-binding protein"/>
    <property type="match status" value="1"/>
</dbReference>
<dbReference type="Pfam" id="PF00496">
    <property type="entry name" value="SBP_bac_5"/>
    <property type="match status" value="1"/>
</dbReference>
<dbReference type="GO" id="GO:1904680">
    <property type="term" value="F:peptide transmembrane transporter activity"/>
    <property type="evidence" value="ECO:0007669"/>
    <property type="project" value="TreeGrafter"/>
</dbReference>
<dbReference type="PANTHER" id="PTHR30290">
    <property type="entry name" value="PERIPLASMIC BINDING COMPONENT OF ABC TRANSPORTER"/>
    <property type="match status" value="1"/>
</dbReference>
<dbReference type="GO" id="GO:0015833">
    <property type="term" value="P:peptide transport"/>
    <property type="evidence" value="ECO:0007669"/>
    <property type="project" value="TreeGrafter"/>
</dbReference>
<feature type="chain" id="PRO_5013902242" evidence="5">
    <location>
        <begin position="29"/>
        <end position="543"/>
    </location>
</feature>
<dbReference type="EMBL" id="MDGM01000003">
    <property type="protein sequence ID" value="PIB26644.1"/>
    <property type="molecule type" value="Genomic_DNA"/>
</dbReference>
<keyword evidence="3" id="KW-0813">Transport</keyword>
<proteinExistence type="inferred from homology"/>
<dbReference type="PIRSF" id="PIRSF002741">
    <property type="entry name" value="MppA"/>
    <property type="match status" value="1"/>
</dbReference>
<keyword evidence="4 5" id="KW-0732">Signal</keyword>
<evidence type="ECO:0000256" key="3">
    <source>
        <dbReference type="ARBA" id="ARBA00022448"/>
    </source>
</evidence>
<evidence type="ECO:0000256" key="4">
    <source>
        <dbReference type="ARBA" id="ARBA00022729"/>
    </source>
</evidence>
<evidence type="ECO:0000256" key="1">
    <source>
        <dbReference type="ARBA" id="ARBA00004418"/>
    </source>
</evidence>
<keyword evidence="8" id="KW-1185">Reference proteome</keyword>
<dbReference type="CDD" id="cd08504">
    <property type="entry name" value="PBP2_OppA"/>
    <property type="match status" value="1"/>
</dbReference>